<dbReference type="KEGG" id="bhu:bhn_I0626"/>
<dbReference type="InterPro" id="IPR029052">
    <property type="entry name" value="Metallo-depent_PP-like"/>
</dbReference>
<accession>A0A1D9NZC0</accession>
<reference evidence="4" key="1">
    <citation type="submission" date="2016-10" db="EMBL/GenBank/DDBJ databases">
        <title>The complete genome sequence of the rumen bacterium Butyrivibrio hungatei MB2003.</title>
        <authorList>
            <person name="Palevich N."/>
            <person name="Kelly W.J."/>
            <person name="Leahy S.C."/>
            <person name="Altermann E."/>
            <person name="Rakonjac J."/>
            <person name="Attwood G.T."/>
        </authorList>
    </citation>
    <scope>NUCLEOTIDE SEQUENCE [LARGE SCALE GENOMIC DNA]</scope>
    <source>
        <strain evidence="4">MB2003</strain>
    </source>
</reference>
<keyword evidence="4" id="KW-1185">Reference proteome</keyword>
<dbReference type="PANTHER" id="PTHR33393:SF12">
    <property type="entry name" value="CAPSULE BIOSYNTHESIS PROTEIN CAPA"/>
    <property type="match status" value="1"/>
</dbReference>
<comment type="similarity">
    <text evidence="1">Belongs to the CapA family.</text>
</comment>
<dbReference type="CDD" id="cd07381">
    <property type="entry name" value="MPP_CapA"/>
    <property type="match status" value="1"/>
</dbReference>
<evidence type="ECO:0000256" key="1">
    <source>
        <dbReference type="ARBA" id="ARBA00005662"/>
    </source>
</evidence>
<dbReference type="PANTHER" id="PTHR33393">
    <property type="entry name" value="POLYGLUTAMINE SYNTHESIS ACCESSORY PROTEIN RV0574C-RELATED"/>
    <property type="match status" value="1"/>
</dbReference>
<protein>
    <submittedName>
        <fullName evidence="3">Capsule biosynthesis protein</fullName>
    </submittedName>
</protein>
<sequence>MKRCLQYISKYKWWLLLLFAVAAICCALNFSSFRTLFAPLLWVDYQDKRISFTENGYDYSLVIQGKKCGLYSSNGDRLWTSDDAYRIQDGFLTDLDGNGDPEIVLLVWKRGTYGKARPFWVKNNDNAYSQHIFIYDISDGGKVSQKWFASDIGILVSRMKLMDKNPSIILAQDRDGNNTLWRWESFGLKNIENEVSFLAFGDNIIHEPIYEYAKRYEGGSFDFLYEPFAKEIQSADIAMVQAETVLVDKTDMVSGYPSFGSPMEVGKALKKAGFDVVACANNHVLDKGTYGIDVSSSFYKENGMTVIGIQESTEKEYRPYELISKNGIKIALFAYTYGTNAGDASDKYPYMIHYLPGDSDAERNAFVSEIKSARNEADFVIVYVHWGDEYETKISDQQKEMTALLAEAGADVVIGSHPHVVQKAELVKRPDGKDMLVFYSLGNFRADQEYKGAKASFVIEHSFEGVSIKEWQQTEFEAYWKLK</sequence>
<evidence type="ECO:0000259" key="2">
    <source>
        <dbReference type="SMART" id="SM00854"/>
    </source>
</evidence>
<dbReference type="AlphaFoldDB" id="A0A1D9NZC0"/>
<dbReference type="InterPro" id="IPR019079">
    <property type="entry name" value="Capsule_synth_CapA"/>
</dbReference>
<dbReference type="InterPro" id="IPR052169">
    <property type="entry name" value="CW_Biosynth-Accessory"/>
</dbReference>
<proteinExistence type="inferred from homology"/>
<dbReference type="EMBL" id="CP017831">
    <property type="protein sequence ID" value="AOZ95660.1"/>
    <property type="molecule type" value="Genomic_DNA"/>
</dbReference>
<dbReference type="RefSeq" id="WP_161487289.1">
    <property type="nucleotide sequence ID" value="NZ_CP017831.1"/>
</dbReference>
<dbReference type="Proteomes" id="UP000179284">
    <property type="component" value="Chromosome I"/>
</dbReference>
<organism evidence="3 4">
    <name type="scientific">Butyrivibrio hungatei</name>
    <dbReference type="NCBI Taxonomy" id="185008"/>
    <lineage>
        <taxon>Bacteria</taxon>
        <taxon>Bacillati</taxon>
        <taxon>Bacillota</taxon>
        <taxon>Clostridia</taxon>
        <taxon>Lachnospirales</taxon>
        <taxon>Lachnospiraceae</taxon>
        <taxon>Butyrivibrio</taxon>
    </lineage>
</organism>
<dbReference type="SUPFAM" id="SSF56300">
    <property type="entry name" value="Metallo-dependent phosphatases"/>
    <property type="match status" value="1"/>
</dbReference>
<evidence type="ECO:0000313" key="3">
    <source>
        <dbReference type="EMBL" id="AOZ95660.1"/>
    </source>
</evidence>
<dbReference type="Gene3D" id="3.60.21.10">
    <property type="match status" value="1"/>
</dbReference>
<name>A0A1D9NZC0_9FIRM</name>
<gene>
    <name evidence="3" type="ORF">bhn_I0626</name>
</gene>
<evidence type="ECO:0000313" key="4">
    <source>
        <dbReference type="Proteomes" id="UP000179284"/>
    </source>
</evidence>
<feature type="domain" description="Capsule synthesis protein CapA" evidence="2">
    <location>
        <begin position="196"/>
        <end position="448"/>
    </location>
</feature>
<dbReference type="SMART" id="SM00854">
    <property type="entry name" value="PGA_cap"/>
    <property type="match status" value="1"/>
</dbReference>
<dbReference type="Pfam" id="PF09587">
    <property type="entry name" value="PGA_cap"/>
    <property type="match status" value="1"/>
</dbReference>